<feature type="domain" description="Alcohol dehydrogenase iron-type/glycerol dehydrogenase GldA" evidence="4">
    <location>
        <begin position="10"/>
        <end position="159"/>
    </location>
</feature>
<evidence type="ECO:0000259" key="5">
    <source>
        <dbReference type="Pfam" id="PF25137"/>
    </source>
</evidence>
<dbReference type="CDD" id="cd08180">
    <property type="entry name" value="PDD"/>
    <property type="match status" value="1"/>
</dbReference>
<dbReference type="PROSITE" id="PS00913">
    <property type="entry name" value="ADH_IRON_1"/>
    <property type="match status" value="1"/>
</dbReference>
<dbReference type="GO" id="GO:0004022">
    <property type="term" value="F:alcohol dehydrogenase (NAD+) activity"/>
    <property type="evidence" value="ECO:0007669"/>
    <property type="project" value="TreeGrafter"/>
</dbReference>
<keyword evidence="7" id="KW-1185">Reference proteome</keyword>
<dbReference type="RefSeq" id="WP_141176924.1">
    <property type="nucleotide sequence ID" value="NZ_JBHUFX010000005.1"/>
</dbReference>
<name>A0A506V7P4_9GAMM</name>
<comment type="similarity">
    <text evidence="2">Belongs to the iron-containing alcohol dehydrogenase family.</text>
</comment>
<dbReference type="Pfam" id="PF25137">
    <property type="entry name" value="ADH_Fe_C"/>
    <property type="match status" value="1"/>
</dbReference>
<dbReference type="PANTHER" id="PTHR11496">
    <property type="entry name" value="ALCOHOL DEHYDROGENASE"/>
    <property type="match status" value="1"/>
</dbReference>
<evidence type="ECO:0000256" key="3">
    <source>
        <dbReference type="ARBA" id="ARBA00023002"/>
    </source>
</evidence>
<dbReference type="EMBL" id="VHQI01000008">
    <property type="protein sequence ID" value="TPW41492.1"/>
    <property type="molecule type" value="Genomic_DNA"/>
</dbReference>
<dbReference type="FunFam" id="1.20.1090.10:FF:000001">
    <property type="entry name" value="Aldehyde-alcohol dehydrogenase"/>
    <property type="match status" value="1"/>
</dbReference>
<dbReference type="AlphaFoldDB" id="A0A506V7P4"/>
<evidence type="ECO:0000259" key="4">
    <source>
        <dbReference type="Pfam" id="PF00465"/>
    </source>
</evidence>
<protein>
    <submittedName>
        <fullName evidence="6">Iron-containing alcohol dehydrogenase</fullName>
    </submittedName>
</protein>
<evidence type="ECO:0000256" key="2">
    <source>
        <dbReference type="ARBA" id="ARBA00007358"/>
    </source>
</evidence>
<dbReference type="InterPro" id="IPR018211">
    <property type="entry name" value="ADH_Fe_CS"/>
</dbReference>
<evidence type="ECO:0000256" key="1">
    <source>
        <dbReference type="ARBA" id="ARBA00001962"/>
    </source>
</evidence>
<comment type="cofactor">
    <cofactor evidence="1">
        <name>Fe cation</name>
        <dbReference type="ChEBI" id="CHEBI:24875"/>
    </cofactor>
</comment>
<feature type="domain" description="Fe-containing alcohol dehydrogenase-like C-terminal" evidence="5">
    <location>
        <begin position="171"/>
        <end position="368"/>
    </location>
</feature>
<accession>A0A506V7P4</accession>
<evidence type="ECO:0000313" key="7">
    <source>
        <dbReference type="Proteomes" id="UP000319523"/>
    </source>
</evidence>
<dbReference type="FunFam" id="3.40.50.1970:FF:000003">
    <property type="entry name" value="Alcohol dehydrogenase, iron-containing"/>
    <property type="match status" value="1"/>
</dbReference>
<evidence type="ECO:0000313" key="6">
    <source>
        <dbReference type="EMBL" id="TPW41492.1"/>
    </source>
</evidence>
<dbReference type="GO" id="GO:0046872">
    <property type="term" value="F:metal ion binding"/>
    <property type="evidence" value="ECO:0007669"/>
    <property type="project" value="InterPro"/>
</dbReference>
<dbReference type="Proteomes" id="UP000319523">
    <property type="component" value="Unassembled WGS sequence"/>
</dbReference>
<sequence length="371" mass="39565">MASYFFSIPKIFFGEEAIGALRRLNHKKVGIVTDSFMASSGKTRYLINQMPLASVSIFSEVKPDPDINILHAGAAQFKSFRPEVIIALGGGSSLDAAKGIKVTLEEYFTDTAIELIAIPTTSGSGSEVTSYAIISDPQNGRKYPLIADELVPDCAILDPQLVLSVPRQVAVDTGMDVLTHAIEALVSTGASDFSDALAEKAIALTWQYLPQVFRDEQDIQARTHMHNASCMAGMAFNAAGLGLVHGMAHAIGGMLHIPHGKINAMLLPLIIEFNAERSAGARERYLKCAAIMGMREHSPQQTLQQLIASIRDINRHFGIPATLAELGTDLSGFAALRPQLIAAALADGCTASNPCQPVAAEVDGLLTRIAG</sequence>
<dbReference type="OrthoDB" id="9815791at2"/>
<reference evidence="6 7" key="1">
    <citation type="submission" date="2019-06" db="EMBL/GenBank/DDBJ databases">
        <authorList>
            <person name="Yang Y."/>
        </authorList>
    </citation>
    <scope>NUCLEOTIDE SEQUENCE [LARGE SCALE GENOMIC DNA]</scope>
    <source>
        <strain evidence="6 7">BIT-26</strain>
    </source>
</reference>
<gene>
    <name evidence="6" type="ORF">FKM52_14700</name>
</gene>
<dbReference type="Gene3D" id="1.20.1090.10">
    <property type="entry name" value="Dehydroquinate synthase-like - alpha domain"/>
    <property type="match status" value="1"/>
</dbReference>
<dbReference type="PANTHER" id="PTHR11496:SF83">
    <property type="entry name" value="HYDROXYACID-OXOACID TRANSHYDROGENASE, MITOCHONDRIAL"/>
    <property type="match status" value="1"/>
</dbReference>
<dbReference type="Gene3D" id="3.40.50.1970">
    <property type="match status" value="1"/>
</dbReference>
<dbReference type="InterPro" id="IPR039697">
    <property type="entry name" value="Alcohol_dehydrogenase_Fe"/>
</dbReference>
<comment type="caution">
    <text evidence="6">The sequence shown here is derived from an EMBL/GenBank/DDBJ whole genome shotgun (WGS) entry which is preliminary data.</text>
</comment>
<keyword evidence="3" id="KW-0560">Oxidoreductase</keyword>
<dbReference type="Pfam" id="PF00465">
    <property type="entry name" value="Fe-ADH"/>
    <property type="match status" value="1"/>
</dbReference>
<dbReference type="SUPFAM" id="SSF56796">
    <property type="entry name" value="Dehydroquinate synthase-like"/>
    <property type="match status" value="1"/>
</dbReference>
<dbReference type="InterPro" id="IPR056798">
    <property type="entry name" value="ADH_Fe_C"/>
</dbReference>
<organism evidence="6 7">
    <name type="scientific">Mixta tenebrionis</name>
    <dbReference type="NCBI Taxonomy" id="2562439"/>
    <lineage>
        <taxon>Bacteria</taxon>
        <taxon>Pseudomonadati</taxon>
        <taxon>Pseudomonadota</taxon>
        <taxon>Gammaproteobacteria</taxon>
        <taxon>Enterobacterales</taxon>
        <taxon>Erwiniaceae</taxon>
        <taxon>Mixta</taxon>
    </lineage>
</organism>
<dbReference type="InterPro" id="IPR001670">
    <property type="entry name" value="ADH_Fe/GldA"/>
</dbReference>
<proteinExistence type="inferred from homology"/>